<comment type="catalytic activity">
    <reaction evidence="7 8">
        <text>shikimate + NADP(+) = 3-dehydroshikimate + NADPH + H(+)</text>
        <dbReference type="Rhea" id="RHEA:17737"/>
        <dbReference type="ChEBI" id="CHEBI:15378"/>
        <dbReference type="ChEBI" id="CHEBI:16630"/>
        <dbReference type="ChEBI" id="CHEBI:36208"/>
        <dbReference type="ChEBI" id="CHEBI:57783"/>
        <dbReference type="ChEBI" id="CHEBI:58349"/>
        <dbReference type="EC" id="1.1.1.25"/>
    </reaction>
</comment>
<feature type="binding site" evidence="8">
    <location>
        <position position="250"/>
    </location>
    <ligand>
        <name>NADP(+)</name>
        <dbReference type="ChEBI" id="CHEBI:58349"/>
    </ligand>
</feature>
<evidence type="ECO:0000256" key="7">
    <source>
        <dbReference type="ARBA" id="ARBA00049442"/>
    </source>
</evidence>
<dbReference type="Gene3D" id="3.40.50.10860">
    <property type="entry name" value="Leucine Dehydrogenase, chain A, domain 1"/>
    <property type="match status" value="1"/>
</dbReference>
<keyword evidence="5 8" id="KW-0560">Oxidoreductase</keyword>
<accession>A0ABR7FXU8</accession>
<feature type="active site" description="Proton acceptor" evidence="8">
    <location>
        <position position="71"/>
    </location>
</feature>
<evidence type="ECO:0000256" key="6">
    <source>
        <dbReference type="ARBA" id="ARBA00023141"/>
    </source>
</evidence>
<dbReference type="SUPFAM" id="SSF51735">
    <property type="entry name" value="NAD(P)-binding Rossmann-fold domains"/>
    <property type="match status" value="1"/>
</dbReference>
<evidence type="ECO:0000313" key="12">
    <source>
        <dbReference type="Proteomes" id="UP000628463"/>
    </source>
</evidence>
<dbReference type="InterPro" id="IPR006151">
    <property type="entry name" value="Shikm_DH/Glu-tRNA_Rdtase"/>
</dbReference>
<evidence type="ECO:0000256" key="2">
    <source>
        <dbReference type="ARBA" id="ARBA00012962"/>
    </source>
</evidence>
<evidence type="ECO:0000256" key="8">
    <source>
        <dbReference type="HAMAP-Rule" id="MF_00222"/>
    </source>
</evidence>
<evidence type="ECO:0000256" key="1">
    <source>
        <dbReference type="ARBA" id="ARBA00004871"/>
    </source>
</evidence>
<dbReference type="InterPro" id="IPR013708">
    <property type="entry name" value="Shikimate_DH-bd_N"/>
</dbReference>
<dbReference type="InterPro" id="IPR036291">
    <property type="entry name" value="NAD(P)-bd_dom_sf"/>
</dbReference>
<dbReference type="GO" id="GO:0004764">
    <property type="term" value="F:shikimate 3-dehydrogenase (NADP+) activity"/>
    <property type="evidence" value="ECO:0007669"/>
    <property type="project" value="UniProtKB-EC"/>
</dbReference>
<sequence>MDINGTTRVCGLIGNPVAHSISPVIHNRLAGLRGDNLVYATFKVEAGNVAAAVKGAYALDILGLNVTVPHKQAVIDELVDIDELAAAIGAVNTLVRTEGGFKGYNTDILGLDRELSDVGISLEDKCVVIIGAGGAARAIAFLCAGKKASEIYIMNRTLEKAQNIADAVNEYAKKDIAKAAGISECGSFDKKDYIVIQTTSVGLHPHDDETAVTADEFYENAAAGVDIIYNPYETMFMKLMKKHGKPAYNGLKMLLYQGVAAYELWNDCKISSDMADIIYEDMKKELGISE</sequence>
<comment type="similarity">
    <text evidence="8">Belongs to the shikimate dehydrogenase family.</text>
</comment>
<evidence type="ECO:0000259" key="10">
    <source>
        <dbReference type="Pfam" id="PF08501"/>
    </source>
</evidence>
<protein>
    <recommendedName>
        <fullName evidence="2 8">Shikimate dehydrogenase (NADP(+))</fullName>
        <shortName evidence="8">SDH</shortName>
        <ecNumber evidence="2 8">1.1.1.25</ecNumber>
    </recommendedName>
</protein>
<dbReference type="CDD" id="cd01065">
    <property type="entry name" value="NAD_bind_Shikimate_DH"/>
    <property type="match status" value="1"/>
</dbReference>
<keyword evidence="12" id="KW-1185">Reference proteome</keyword>
<feature type="binding site" evidence="8">
    <location>
        <position position="92"/>
    </location>
    <ligand>
        <name>shikimate</name>
        <dbReference type="ChEBI" id="CHEBI:36208"/>
    </ligand>
</feature>
<dbReference type="HAMAP" id="MF_00222">
    <property type="entry name" value="Shikimate_DH_AroE"/>
    <property type="match status" value="1"/>
</dbReference>
<dbReference type="Pfam" id="PF01488">
    <property type="entry name" value="Shikimate_DH"/>
    <property type="match status" value="1"/>
</dbReference>
<feature type="binding site" evidence="8">
    <location>
        <position position="83"/>
    </location>
    <ligand>
        <name>NADP(+)</name>
        <dbReference type="ChEBI" id="CHEBI:58349"/>
    </ligand>
</feature>
<gene>
    <name evidence="8 11" type="primary">aroE</name>
    <name evidence="11" type="ORF">H8S01_03450</name>
</gene>
<comment type="function">
    <text evidence="8">Involved in the biosynthesis of the chorismate, which leads to the biosynthesis of aromatic amino acids. Catalyzes the reversible NADPH linked reduction of 3-dehydroshikimate (DHSA) to yield shikimate (SA).</text>
</comment>
<evidence type="ECO:0000313" key="11">
    <source>
        <dbReference type="EMBL" id="MBC5680018.1"/>
    </source>
</evidence>
<dbReference type="PANTHER" id="PTHR21089">
    <property type="entry name" value="SHIKIMATE DEHYDROGENASE"/>
    <property type="match status" value="1"/>
</dbReference>
<dbReference type="Pfam" id="PF08501">
    <property type="entry name" value="Shikimate_dh_N"/>
    <property type="match status" value="1"/>
</dbReference>
<feature type="domain" description="Quinate/shikimate 5-dehydrogenase/glutamyl-tRNA reductase" evidence="9">
    <location>
        <begin position="121"/>
        <end position="172"/>
    </location>
</feature>
<feature type="binding site" evidence="8">
    <location>
        <position position="227"/>
    </location>
    <ligand>
        <name>NADP(+)</name>
        <dbReference type="ChEBI" id="CHEBI:58349"/>
    </ligand>
</feature>
<feature type="domain" description="Shikimate dehydrogenase substrate binding N-terminal" evidence="10">
    <location>
        <begin position="12"/>
        <end position="94"/>
    </location>
</feature>
<dbReference type="RefSeq" id="WP_021865953.1">
    <property type="nucleotide sequence ID" value="NZ_JACOPD010000002.1"/>
</dbReference>
<keyword evidence="3 8" id="KW-0028">Amino-acid biosynthesis</keyword>
<dbReference type="NCBIfam" id="TIGR00507">
    <property type="entry name" value="aroE"/>
    <property type="match status" value="1"/>
</dbReference>
<dbReference type="InterPro" id="IPR046346">
    <property type="entry name" value="Aminoacid_DH-like_N_sf"/>
</dbReference>
<dbReference type="InterPro" id="IPR011342">
    <property type="entry name" value="Shikimate_DH"/>
</dbReference>
<evidence type="ECO:0000256" key="4">
    <source>
        <dbReference type="ARBA" id="ARBA00022857"/>
    </source>
</evidence>
<feature type="binding site" evidence="8">
    <location>
        <begin position="155"/>
        <end position="160"/>
    </location>
    <ligand>
        <name>NADP(+)</name>
        <dbReference type="ChEBI" id="CHEBI:58349"/>
    </ligand>
</feature>
<feature type="binding site" evidence="8">
    <location>
        <begin position="20"/>
        <end position="22"/>
    </location>
    <ligand>
        <name>shikimate</name>
        <dbReference type="ChEBI" id="CHEBI:36208"/>
    </ligand>
</feature>
<comment type="caution">
    <text evidence="11">The sequence shown here is derived from an EMBL/GenBank/DDBJ whole genome shotgun (WGS) entry which is preliminary data.</text>
</comment>
<name>A0ABR7FXU8_9FIRM</name>
<dbReference type="Gene3D" id="3.40.50.720">
    <property type="entry name" value="NAD(P)-binding Rossmann-like Domain"/>
    <property type="match status" value="1"/>
</dbReference>
<dbReference type="EMBL" id="JACOPD010000002">
    <property type="protein sequence ID" value="MBC5680018.1"/>
    <property type="molecule type" value="Genomic_DNA"/>
</dbReference>
<keyword evidence="4 8" id="KW-0521">NADP</keyword>
<evidence type="ECO:0000256" key="5">
    <source>
        <dbReference type="ARBA" id="ARBA00023002"/>
    </source>
</evidence>
<comment type="pathway">
    <text evidence="1 8">Metabolic intermediate biosynthesis; chorismate biosynthesis; chorismate from D-erythrose 4-phosphate and phosphoenolpyruvate: step 4/7.</text>
</comment>
<comment type="subunit">
    <text evidence="8">Homodimer.</text>
</comment>
<evidence type="ECO:0000256" key="3">
    <source>
        <dbReference type="ARBA" id="ARBA00022605"/>
    </source>
</evidence>
<feature type="binding site" evidence="8">
    <location>
        <position position="229"/>
    </location>
    <ligand>
        <name>shikimate</name>
        <dbReference type="ChEBI" id="CHEBI:36208"/>
    </ligand>
</feature>
<reference evidence="11 12" key="1">
    <citation type="submission" date="2020-08" db="EMBL/GenBank/DDBJ databases">
        <title>Genome public.</title>
        <authorList>
            <person name="Liu C."/>
            <person name="Sun Q."/>
        </authorList>
    </citation>
    <scope>NUCLEOTIDE SEQUENCE [LARGE SCALE GENOMIC DNA]</scope>
    <source>
        <strain evidence="11 12">NSJ-43</strain>
    </source>
</reference>
<organism evidence="11 12">
    <name type="scientific">Lachnospira hominis</name>
    <name type="common">ex Liu et al. 2021</name>
    <dbReference type="NCBI Taxonomy" id="2763051"/>
    <lineage>
        <taxon>Bacteria</taxon>
        <taxon>Bacillati</taxon>
        <taxon>Bacillota</taxon>
        <taxon>Clostridia</taxon>
        <taxon>Lachnospirales</taxon>
        <taxon>Lachnospiraceae</taxon>
        <taxon>Lachnospira</taxon>
    </lineage>
</organism>
<feature type="binding site" evidence="8">
    <location>
        <position position="257"/>
    </location>
    <ligand>
        <name>shikimate</name>
        <dbReference type="ChEBI" id="CHEBI:36208"/>
    </ligand>
</feature>
<dbReference type="PANTHER" id="PTHR21089:SF1">
    <property type="entry name" value="BIFUNCTIONAL 3-DEHYDROQUINATE DEHYDRATASE_SHIKIMATE DEHYDROGENASE, CHLOROPLASTIC"/>
    <property type="match status" value="1"/>
</dbReference>
<proteinExistence type="inferred from homology"/>
<evidence type="ECO:0000259" key="9">
    <source>
        <dbReference type="Pfam" id="PF01488"/>
    </source>
</evidence>
<dbReference type="Proteomes" id="UP000628463">
    <property type="component" value="Unassembled WGS sequence"/>
</dbReference>
<keyword evidence="6 8" id="KW-0057">Aromatic amino acid biosynthesis</keyword>
<feature type="binding site" evidence="8">
    <location>
        <begin position="131"/>
        <end position="135"/>
    </location>
    <ligand>
        <name>NADP(+)</name>
        <dbReference type="ChEBI" id="CHEBI:58349"/>
    </ligand>
</feature>
<dbReference type="InterPro" id="IPR022893">
    <property type="entry name" value="Shikimate_DH_fam"/>
</dbReference>
<dbReference type="SUPFAM" id="SSF53223">
    <property type="entry name" value="Aminoacid dehydrogenase-like, N-terminal domain"/>
    <property type="match status" value="1"/>
</dbReference>
<dbReference type="EC" id="1.1.1.25" evidence="2 8"/>
<feature type="binding site" evidence="8">
    <location>
        <position position="107"/>
    </location>
    <ligand>
        <name>shikimate</name>
        <dbReference type="ChEBI" id="CHEBI:36208"/>
    </ligand>
</feature>
<feature type="binding site" evidence="8">
    <location>
        <position position="67"/>
    </location>
    <ligand>
        <name>shikimate</name>
        <dbReference type="ChEBI" id="CHEBI:36208"/>
    </ligand>
</feature>